<accession>A0A495W1G5</accession>
<dbReference type="Proteomes" id="UP000282084">
    <property type="component" value="Unassembled WGS sequence"/>
</dbReference>
<dbReference type="EMBL" id="RBXO01000001">
    <property type="protein sequence ID" value="RKT55512.1"/>
    <property type="molecule type" value="Genomic_DNA"/>
</dbReference>
<feature type="domain" description="Carboxymuconolactone decarboxylase-like" evidence="1">
    <location>
        <begin position="33"/>
        <end position="114"/>
    </location>
</feature>
<organism evidence="2 3">
    <name type="scientific">Saccharothrix australiensis</name>
    <dbReference type="NCBI Taxonomy" id="2072"/>
    <lineage>
        <taxon>Bacteria</taxon>
        <taxon>Bacillati</taxon>
        <taxon>Actinomycetota</taxon>
        <taxon>Actinomycetes</taxon>
        <taxon>Pseudonocardiales</taxon>
        <taxon>Pseudonocardiaceae</taxon>
        <taxon>Saccharothrix</taxon>
    </lineage>
</organism>
<reference evidence="2 3" key="1">
    <citation type="submission" date="2018-10" db="EMBL/GenBank/DDBJ databases">
        <title>Sequencing the genomes of 1000 actinobacteria strains.</title>
        <authorList>
            <person name="Klenk H.-P."/>
        </authorList>
    </citation>
    <scope>NUCLEOTIDE SEQUENCE [LARGE SCALE GENOMIC DNA]</scope>
    <source>
        <strain evidence="2 3">DSM 43800</strain>
    </source>
</reference>
<protein>
    <submittedName>
        <fullName evidence="2">4-carboxymuconolactone decarboxylase</fullName>
    </submittedName>
</protein>
<dbReference type="PANTHER" id="PTHR33570:SF10">
    <property type="entry name" value="GAMMA-CARBOXYMUCONOLACTONE DECARBOXYLASE"/>
    <property type="match status" value="1"/>
</dbReference>
<sequence length="132" mass="14305">MSDREEAGRRVMRDLGIDPDAVIASVAELDERFGHTIAEYAFGDVVGRPGLDLRTRQLVTVALLAAQGGCEAQLDTHIPATLRAGATREEIVALLIHLTPYVGIPRSLNALYQAKRLFAHADAPTSNQESRS</sequence>
<dbReference type="InterPro" id="IPR029032">
    <property type="entry name" value="AhpD-like"/>
</dbReference>
<dbReference type="Pfam" id="PF02627">
    <property type="entry name" value="CMD"/>
    <property type="match status" value="1"/>
</dbReference>
<comment type="caution">
    <text evidence="2">The sequence shown here is derived from an EMBL/GenBank/DDBJ whole genome shotgun (WGS) entry which is preliminary data.</text>
</comment>
<evidence type="ECO:0000259" key="1">
    <source>
        <dbReference type="Pfam" id="PF02627"/>
    </source>
</evidence>
<keyword evidence="3" id="KW-1185">Reference proteome</keyword>
<dbReference type="RefSeq" id="WP_121007198.1">
    <property type="nucleotide sequence ID" value="NZ_RBXO01000001.1"/>
</dbReference>
<proteinExistence type="predicted"/>
<dbReference type="OrthoDB" id="9802489at2"/>
<dbReference type="GO" id="GO:0051920">
    <property type="term" value="F:peroxiredoxin activity"/>
    <property type="evidence" value="ECO:0007669"/>
    <property type="project" value="InterPro"/>
</dbReference>
<dbReference type="PANTHER" id="PTHR33570">
    <property type="entry name" value="4-CARBOXYMUCONOLACTONE DECARBOXYLASE FAMILY PROTEIN"/>
    <property type="match status" value="1"/>
</dbReference>
<gene>
    <name evidence="2" type="ORF">C8E97_4181</name>
</gene>
<evidence type="ECO:0000313" key="3">
    <source>
        <dbReference type="Proteomes" id="UP000282084"/>
    </source>
</evidence>
<name>A0A495W1G5_9PSEU</name>
<dbReference type="SUPFAM" id="SSF69118">
    <property type="entry name" value="AhpD-like"/>
    <property type="match status" value="1"/>
</dbReference>
<dbReference type="AlphaFoldDB" id="A0A495W1G5"/>
<dbReference type="InterPro" id="IPR052512">
    <property type="entry name" value="4CMD/NDH-1_regulator"/>
</dbReference>
<dbReference type="InterPro" id="IPR003779">
    <property type="entry name" value="CMD-like"/>
</dbReference>
<evidence type="ECO:0000313" key="2">
    <source>
        <dbReference type="EMBL" id="RKT55512.1"/>
    </source>
</evidence>
<dbReference type="Gene3D" id="1.20.1290.10">
    <property type="entry name" value="AhpD-like"/>
    <property type="match status" value="1"/>
</dbReference>